<reference evidence="4 5" key="1">
    <citation type="submission" date="2024-07" db="EMBL/GenBank/DDBJ databases">
        <title>Uliginosibacterium paludis KCTC:42655.</title>
        <authorList>
            <person name="Kim M.K."/>
        </authorList>
    </citation>
    <scope>NUCLEOTIDE SEQUENCE [LARGE SCALE GENOMIC DNA]</scope>
    <source>
        <strain evidence="4 5">KCTC 42655</strain>
    </source>
</reference>
<keyword evidence="1" id="KW-0540">Nuclease</keyword>
<dbReference type="Proteomes" id="UP001548590">
    <property type="component" value="Unassembled WGS sequence"/>
</dbReference>
<evidence type="ECO:0000256" key="3">
    <source>
        <dbReference type="SAM" id="SignalP"/>
    </source>
</evidence>
<keyword evidence="5" id="KW-1185">Reference proteome</keyword>
<organism evidence="4 5">
    <name type="scientific">Uliginosibacterium paludis</name>
    <dbReference type="NCBI Taxonomy" id="1615952"/>
    <lineage>
        <taxon>Bacteria</taxon>
        <taxon>Pseudomonadati</taxon>
        <taxon>Pseudomonadota</taxon>
        <taxon>Betaproteobacteria</taxon>
        <taxon>Rhodocyclales</taxon>
        <taxon>Zoogloeaceae</taxon>
        <taxon>Uliginosibacterium</taxon>
    </lineage>
</organism>
<feature type="signal peptide" evidence="3">
    <location>
        <begin position="1"/>
        <end position="24"/>
    </location>
</feature>
<accession>A0ABV2CKL2</accession>
<evidence type="ECO:0000256" key="1">
    <source>
        <dbReference type="ARBA" id="ARBA00022722"/>
    </source>
</evidence>
<comment type="caution">
    <text evidence="4">The sequence shown here is derived from an EMBL/GenBank/DDBJ whole genome shotgun (WGS) entry which is preliminary data.</text>
</comment>
<feature type="chain" id="PRO_5045886023" evidence="3">
    <location>
        <begin position="25"/>
        <end position="122"/>
    </location>
</feature>
<name>A0ABV2CKL2_9RHOO</name>
<gene>
    <name evidence="4" type="ORF">ABVT11_01305</name>
</gene>
<keyword evidence="3" id="KW-0732">Signal</keyword>
<dbReference type="RefSeq" id="WP_345926571.1">
    <property type="nucleotide sequence ID" value="NZ_JBDIVF010000003.1"/>
</dbReference>
<keyword evidence="2" id="KW-0378">Hydrolase</keyword>
<protein>
    <submittedName>
        <fullName evidence="4">Ribonuclease domain-containing protein</fullName>
    </submittedName>
</protein>
<dbReference type="InterPro" id="IPR000026">
    <property type="entry name" value="N1-like"/>
</dbReference>
<dbReference type="SUPFAM" id="SSF53933">
    <property type="entry name" value="Microbial ribonucleases"/>
    <property type="match status" value="1"/>
</dbReference>
<proteinExistence type="predicted"/>
<evidence type="ECO:0000313" key="4">
    <source>
        <dbReference type="EMBL" id="MET1488446.1"/>
    </source>
</evidence>
<dbReference type="EMBL" id="JBEWLZ010000001">
    <property type="protein sequence ID" value="MET1488446.1"/>
    <property type="molecule type" value="Genomic_DNA"/>
</dbReference>
<dbReference type="InterPro" id="IPR016191">
    <property type="entry name" value="Ribonuclease/ribotoxin"/>
</dbReference>
<evidence type="ECO:0000313" key="5">
    <source>
        <dbReference type="Proteomes" id="UP001548590"/>
    </source>
</evidence>
<dbReference type="Gene3D" id="3.10.450.30">
    <property type="entry name" value="Microbial ribonucleases"/>
    <property type="match status" value="1"/>
</dbReference>
<dbReference type="Pfam" id="PF00545">
    <property type="entry name" value="Ribonuclease"/>
    <property type="match status" value="1"/>
</dbReference>
<sequence>MRFLKFFQPILLALCLLASGPLAARNDAAFSGNTISRSALPSEARDTLRLIERGGPFPYSRDGIEFQNRERRLPAQRRGYYREYTVPTPGERSRGARRIISGSEREYYYTADHYRSFQRITQ</sequence>
<evidence type="ECO:0000256" key="2">
    <source>
        <dbReference type="ARBA" id="ARBA00022801"/>
    </source>
</evidence>